<evidence type="ECO:0000313" key="1">
    <source>
        <dbReference type="EMBL" id="KAJ7733628.1"/>
    </source>
</evidence>
<evidence type="ECO:0000313" key="2">
    <source>
        <dbReference type="Proteomes" id="UP001215598"/>
    </source>
</evidence>
<gene>
    <name evidence="1" type="ORF">B0H16DRAFT_1768269</name>
</gene>
<accession>A0AAD7MUS4</accession>
<dbReference type="EMBL" id="JARKIB010000137">
    <property type="protein sequence ID" value="KAJ7733628.1"/>
    <property type="molecule type" value="Genomic_DNA"/>
</dbReference>
<name>A0AAD7MUS4_9AGAR</name>
<protein>
    <submittedName>
        <fullName evidence="1">Uncharacterized protein</fullName>
    </submittedName>
</protein>
<reference evidence="1" key="1">
    <citation type="submission" date="2023-03" db="EMBL/GenBank/DDBJ databases">
        <title>Massive genome expansion in bonnet fungi (Mycena s.s.) driven by repeated elements and novel gene families across ecological guilds.</title>
        <authorList>
            <consortium name="Lawrence Berkeley National Laboratory"/>
            <person name="Harder C.B."/>
            <person name="Miyauchi S."/>
            <person name="Viragh M."/>
            <person name="Kuo A."/>
            <person name="Thoen E."/>
            <person name="Andreopoulos B."/>
            <person name="Lu D."/>
            <person name="Skrede I."/>
            <person name="Drula E."/>
            <person name="Henrissat B."/>
            <person name="Morin E."/>
            <person name="Kohler A."/>
            <person name="Barry K."/>
            <person name="LaButti K."/>
            <person name="Morin E."/>
            <person name="Salamov A."/>
            <person name="Lipzen A."/>
            <person name="Mereny Z."/>
            <person name="Hegedus B."/>
            <person name="Baldrian P."/>
            <person name="Stursova M."/>
            <person name="Weitz H."/>
            <person name="Taylor A."/>
            <person name="Grigoriev I.V."/>
            <person name="Nagy L.G."/>
            <person name="Martin F."/>
            <person name="Kauserud H."/>
        </authorList>
    </citation>
    <scope>NUCLEOTIDE SEQUENCE</scope>
    <source>
        <strain evidence="1">CBHHK182m</strain>
    </source>
</reference>
<keyword evidence="2" id="KW-1185">Reference proteome</keyword>
<dbReference type="Proteomes" id="UP001215598">
    <property type="component" value="Unassembled WGS sequence"/>
</dbReference>
<sequence>MHILFPFLSRRLAQHPPPRLGASNDSGITTTQTAAGRETLPRLTKEILDVCPWLRVLVVGKSVSHTKRGTSDINYEIISPQNNRFVPHDSMGFEAGDVENLITVKSFLESRSGQDMALRDRVHIPYAGGRVLEHGDEELLKIASEKKVVVVFTQDDMLLAHVEMNIPESTPEEKVSQLCDEHAEGIFQQHCDPLKRLNNQLEFNVTLQWARTSGLSGKQHAKPNFEALDNLIQITRDLVEADIEGETWIVYAIAQRSSAQVKIMAAIDVGMKRTCFLHIPPVPHVHNGQGTGKGLLRAPISLAHRLRNAWIRFMRKWSTAGTSTIKPSLHPSNSPRQYWRRIPAEEHPVSGWISFEPGWGYKYLKRNFFCGVYLTANDSTEGADQFFPNLEVFISLKELAIPRSFLHRLTFGPNFGYGDSGDIVIDVKDS</sequence>
<comment type="caution">
    <text evidence="1">The sequence shown here is derived from an EMBL/GenBank/DDBJ whole genome shotgun (WGS) entry which is preliminary data.</text>
</comment>
<dbReference type="AlphaFoldDB" id="A0AAD7MUS4"/>
<organism evidence="1 2">
    <name type="scientific">Mycena metata</name>
    <dbReference type="NCBI Taxonomy" id="1033252"/>
    <lineage>
        <taxon>Eukaryota</taxon>
        <taxon>Fungi</taxon>
        <taxon>Dikarya</taxon>
        <taxon>Basidiomycota</taxon>
        <taxon>Agaricomycotina</taxon>
        <taxon>Agaricomycetes</taxon>
        <taxon>Agaricomycetidae</taxon>
        <taxon>Agaricales</taxon>
        <taxon>Marasmiineae</taxon>
        <taxon>Mycenaceae</taxon>
        <taxon>Mycena</taxon>
    </lineage>
</organism>
<proteinExistence type="predicted"/>